<evidence type="ECO:0000256" key="1">
    <source>
        <dbReference type="SAM" id="Phobius"/>
    </source>
</evidence>
<proteinExistence type="predicted"/>
<name>A0A7X1TNL5_9MICC</name>
<keyword evidence="1" id="KW-0472">Membrane</keyword>
<gene>
    <name evidence="2" type="ORF">FNH21_08220</name>
</gene>
<keyword evidence="1" id="KW-0812">Transmembrane</keyword>
<comment type="caution">
    <text evidence="2">The sequence shown here is derived from an EMBL/GenBank/DDBJ whole genome shotgun (WGS) entry which is preliminary data.</text>
</comment>
<feature type="transmembrane region" description="Helical" evidence="1">
    <location>
        <begin position="58"/>
        <end position="78"/>
    </location>
</feature>
<reference evidence="3" key="1">
    <citation type="submission" date="2019-07" db="EMBL/GenBank/DDBJ databases">
        <title>Arthrobacter KR32 sp. nov., isolated from mountain cheese made of cows milk.</title>
        <authorList>
            <person name="Flegler A."/>
        </authorList>
    </citation>
    <scope>NUCLEOTIDE SEQUENCE [LARGE SCALE GENOMIC DNA]</scope>
    <source>
        <strain evidence="3">KR32</strain>
    </source>
</reference>
<dbReference type="AlphaFoldDB" id="A0A7X1TNL5"/>
<organism evidence="2 3">
    <name type="scientific">Arthrobacter bussei</name>
    <dbReference type="NCBI Taxonomy" id="2594179"/>
    <lineage>
        <taxon>Bacteria</taxon>
        <taxon>Bacillati</taxon>
        <taxon>Actinomycetota</taxon>
        <taxon>Actinomycetes</taxon>
        <taxon>Micrococcales</taxon>
        <taxon>Micrococcaceae</taxon>
        <taxon>Arthrobacter</taxon>
    </lineage>
</organism>
<dbReference type="EMBL" id="VJXX01000002">
    <property type="protein sequence ID" value="MPY10703.1"/>
    <property type="molecule type" value="Genomic_DNA"/>
</dbReference>
<evidence type="ECO:0000313" key="3">
    <source>
        <dbReference type="Proteomes" id="UP000326464"/>
    </source>
</evidence>
<keyword evidence="3" id="KW-1185">Reference proteome</keyword>
<accession>A0A7X1TNL5</accession>
<keyword evidence="1" id="KW-1133">Transmembrane helix</keyword>
<sequence length="268" mass="27780">MTKLHDVDNILRSLDPADARAHHADSPRARADLHRILTTDVSAPARSQVQRPRRARKLVLTGGLVAAATAAALVMPSLTQGGDQAFASWTATPASIDGVQDQAEAVDACRASQQDTGILSEYADDLNRAQAAIAERRGTWTTVVLTGSDGFSAMCITDDSASLFSKAMIGSIGRTADHSVLGSRDLKAVSLGTGSMSAGDISMAAGIAGTDVTGVTYNSPILGEVTATVARGQFALWLPGDELRDASSGLDVTVVYSDGSTGTHRLSL</sequence>
<dbReference type="Proteomes" id="UP000326464">
    <property type="component" value="Unassembled WGS sequence"/>
</dbReference>
<protein>
    <submittedName>
        <fullName evidence="2">Uncharacterized protein</fullName>
    </submittedName>
</protein>
<dbReference type="OrthoDB" id="3293457at2"/>
<dbReference type="RefSeq" id="WP_152814254.1">
    <property type="nucleotide sequence ID" value="NZ_VJXX01000002.1"/>
</dbReference>
<evidence type="ECO:0000313" key="2">
    <source>
        <dbReference type="EMBL" id="MPY10703.1"/>
    </source>
</evidence>